<dbReference type="RefSeq" id="WP_026849380.1">
    <property type="nucleotide sequence ID" value="NZ_CP011454.1"/>
</dbReference>
<proteinExistence type="predicted"/>
<organism evidence="2 3">
    <name type="scientific">Gemmatimonas phototrophica</name>
    <dbReference type="NCBI Taxonomy" id="1379270"/>
    <lineage>
        <taxon>Bacteria</taxon>
        <taxon>Pseudomonadati</taxon>
        <taxon>Gemmatimonadota</taxon>
        <taxon>Gemmatimonadia</taxon>
        <taxon>Gemmatimonadales</taxon>
        <taxon>Gemmatimonadaceae</taxon>
        <taxon>Gemmatimonas</taxon>
    </lineage>
</organism>
<evidence type="ECO:0000313" key="3">
    <source>
        <dbReference type="Proteomes" id="UP000076404"/>
    </source>
</evidence>
<protein>
    <submittedName>
        <fullName evidence="2">Uncharacterized protein</fullName>
    </submittedName>
</protein>
<evidence type="ECO:0000256" key="1">
    <source>
        <dbReference type="SAM" id="Phobius"/>
    </source>
</evidence>
<feature type="transmembrane region" description="Helical" evidence="1">
    <location>
        <begin position="180"/>
        <end position="201"/>
    </location>
</feature>
<reference evidence="2 3" key="2">
    <citation type="journal article" date="2016" name="Environ. Microbiol. Rep.">
        <title>Metagenomic evidence for the presence of phototrophic Gemmatimonadetes bacteria in diverse environments.</title>
        <authorList>
            <person name="Zeng Y."/>
            <person name="Baumbach J."/>
            <person name="Barbosa E.G."/>
            <person name="Azevedo V."/>
            <person name="Zhang C."/>
            <person name="Koblizek M."/>
        </authorList>
    </citation>
    <scope>NUCLEOTIDE SEQUENCE [LARGE SCALE GENOMIC DNA]</scope>
    <source>
        <strain evidence="2 3">AP64</strain>
    </source>
</reference>
<sequence length="275" mass="30073">MSELPRTSLERVLARASELQSSSTTEPGDTISEARLVEIAKEVGLDVNHVRQAIAEERAQVSLAPESSGAILSSLGPSVVSAQRTVTGTPEQLLRNLEAFLPRGEFMVAVRRTSDRMVWEPRRDPLGNFFRSLGSGGRRFDLVRLDQLVISATKVDDTRSVLRFDAVVDGARRSVRNATIGTAAGMLLIMFIAALPLVFLSLVVPQVAAVVLALLGTISAGVTWFSWRMLTKQFRLMVGRVQQRVEYLLDEAQQGRLEQSPSLLDRMLKGGSGSL</sequence>
<dbReference type="KEGG" id="gph:GEMMAAP_03050"/>
<keyword evidence="1" id="KW-1133">Transmembrane helix</keyword>
<feature type="transmembrane region" description="Helical" evidence="1">
    <location>
        <begin position="207"/>
        <end position="227"/>
    </location>
</feature>
<dbReference type="OrthoDB" id="5241755at2"/>
<accession>A0A143BHL0</accession>
<reference evidence="2 3" key="1">
    <citation type="journal article" date="2014" name="Proc. Natl. Acad. Sci. U.S.A.">
        <title>Functional type 2 photosynthetic reaction centers found in the rare bacterial phylum Gemmatimonadetes.</title>
        <authorList>
            <person name="Zeng Y."/>
            <person name="Feng F."/>
            <person name="Medova H."/>
            <person name="Dean J."/>
            <person name="Koblizek M."/>
        </authorList>
    </citation>
    <scope>NUCLEOTIDE SEQUENCE [LARGE SCALE GENOMIC DNA]</scope>
    <source>
        <strain evidence="2 3">AP64</strain>
    </source>
</reference>
<dbReference type="EMBL" id="CP011454">
    <property type="protein sequence ID" value="AMW04091.1"/>
    <property type="molecule type" value="Genomic_DNA"/>
</dbReference>
<evidence type="ECO:0000313" key="2">
    <source>
        <dbReference type="EMBL" id="AMW04091.1"/>
    </source>
</evidence>
<name>A0A143BHL0_9BACT</name>
<dbReference type="AlphaFoldDB" id="A0A143BHL0"/>
<gene>
    <name evidence="2" type="ORF">GEMMAAP_03050</name>
</gene>
<dbReference type="eggNOG" id="ENOG5034BX2">
    <property type="taxonomic scope" value="Bacteria"/>
</dbReference>
<keyword evidence="3" id="KW-1185">Reference proteome</keyword>
<dbReference type="Proteomes" id="UP000076404">
    <property type="component" value="Chromosome"/>
</dbReference>
<keyword evidence="1" id="KW-0472">Membrane</keyword>
<keyword evidence="1" id="KW-0812">Transmembrane</keyword>